<dbReference type="CDD" id="cd06127">
    <property type="entry name" value="DEDDh"/>
    <property type="match status" value="1"/>
</dbReference>
<dbReference type="SUPFAM" id="SSF53098">
    <property type="entry name" value="Ribonuclease H-like"/>
    <property type="match status" value="1"/>
</dbReference>
<dbReference type="InterPro" id="IPR036397">
    <property type="entry name" value="RNaseH_sf"/>
</dbReference>
<reference evidence="5 6" key="1">
    <citation type="submission" date="2020-08" db="EMBL/GenBank/DDBJ databases">
        <title>Genomic Encyclopedia of Type Strains, Phase IV (KMG-IV): sequencing the most valuable type-strain genomes for metagenomic binning, comparative biology and taxonomic classification.</title>
        <authorList>
            <person name="Goeker M."/>
        </authorList>
    </citation>
    <scope>NUCLEOTIDE SEQUENCE [LARGE SCALE GENOMIC DNA]</scope>
    <source>
        <strain evidence="5 6">DSM 26575</strain>
    </source>
</reference>
<dbReference type="GO" id="GO:0008408">
    <property type="term" value="F:3'-5' exonuclease activity"/>
    <property type="evidence" value="ECO:0007669"/>
    <property type="project" value="TreeGrafter"/>
</dbReference>
<dbReference type="EC" id="2.7.7.7" evidence="5"/>
<evidence type="ECO:0000256" key="1">
    <source>
        <dbReference type="ARBA" id="ARBA00025483"/>
    </source>
</evidence>
<keyword evidence="6" id="KW-1185">Reference proteome</keyword>
<proteinExistence type="predicted"/>
<dbReference type="NCBIfam" id="NF006615">
    <property type="entry name" value="PRK09182.1"/>
    <property type="match status" value="1"/>
</dbReference>
<dbReference type="Proteomes" id="UP000582090">
    <property type="component" value="Unassembled WGS sequence"/>
</dbReference>
<dbReference type="EMBL" id="JACIDW010000001">
    <property type="protein sequence ID" value="MBB3962667.1"/>
    <property type="molecule type" value="Genomic_DNA"/>
</dbReference>
<dbReference type="PANTHER" id="PTHR30231:SF37">
    <property type="entry name" value="EXODEOXYRIBONUCLEASE 10"/>
    <property type="match status" value="1"/>
</dbReference>
<dbReference type="InterPro" id="IPR013520">
    <property type="entry name" value="Ribonucl_H"/>
</dbReference>
<protein>
    <submittedName>
        <fullName evidence="5">DNA polymerase-3 subunit epsilon</fullName>
        <ecNumber evidence="5">2.7.7.7</ecNumber>
    </submittedName>
</protein>
<name>A0A7W6G992_9HYPH</name>
<gene>
    <name evidence="5" type="ORF">GGQ67_000285</name>
</gene>
<keyword evidence="5" id="KW-0548">Nucleotidyltransferase</keyword>
<dbReference type="Pfam" id="PF00929">
    <property type="entry name" value="RNase_T"/>
    <property type="match status" value="1"/>
</dbReference>
<dbReference type="RefSeq" id="WP_183898390.1">
    <property type="nucleotide sequence ID" value="NZ_JACIDW010000001.1"/>
</dbReference>
<comment type="function">
    <text evidence="1">DNA polymerase III is a complex, multichain enzyme responsible for most of the replicative synthesis in bacteria. The epsilon subunit contain the editing function and is a proofreading 3'-5' exonuclease.</text>
</comment>
<comment type="subunit">
    <text evidence="2">DNA polymerase III contains a core (composed of alpha, epsilon and theta chains) that associates with a tau subunit. This core dimerizes to form the POLIII' complex. PolIII' associates with the gamma complex (composed of gamma, delta, delta', psi and chi chains) and with the beta chain to form the complete DNA polymerase III complex.</text>
</comment>
<evidence type="ECO:0000313" key="5">
    <source>
        <dbReference type="EMBL" id="MBB3962667.1"/>
    </source>
</evidence>
<dbReference type="GO" id="GO:0003887">
    <property type="term" value="F:DNA-directed DNA polymerase activity"/>
    <property type="evidence" value="ECO:0007669"/>
    <property type="project" value="UniProtKB-EC"/>
</dbReference>
<dbReference type="GO" id="GO:0045004">
    <property type="term" value="P:DNA replication proofreading"/>
    <property type="evidence" value="ECO:0007669"/>
    <property type="project" value="TreeGrafter"/>
</dbReference>
<feature type="region of interest" description="Disordered" evidence="3">
    <location>
        <begin position="1"/>
        <end position="29"/>
    </location>
</feature>
<organism evidence="5 6">
    <name type="scientific">Rhizobium metallidurans</name>
    <dbReference type="NCBI Taxonomy" id="1265931"/>
    <lineage>
        <taxon>Bacteria</taxon>
        <taxon>Pseudomonadati</taxon>
        <taxon>Pseudomonadota</taxon>
        <taxon>Alphaproteobacteria</taxon>
        <taxon>Hyphomicrobiales</taxon>
        <taxon>Rhizobiaceae</taxon>
        <taxon>Rhizobium/Agrobacterium group</taxon>
        <taxon>Rhizobium</taxon>
    </lineage>
</organism>
<keyword evidence="5" id="KW-0808">Transferase</keyword>
<dbReference type="Gene3D" id="3.30.420.10">
    <property type="entry name" value="Ribonuclease H-like superfamily/Ribonuclease H"/>
    <property type="match status" value="1"/>
</dbReference>
<evidence type="ECO:0000256" key="2">
    <source>
        <dbReference type="ARBA" id="ARBA00026073"/>
    </source>
</evidence>
<dbReference type="FunFam" id="3.30.420.10:FF:000045">
    <property type="entry name" value="3'-5' exonuclease DinG"/>
    <property type="match status" value="1"/>
</dbReference>
<dbReference type="PANTHER" id="PTHR30231">
    <property type="entry name" value="DNA POLYMERASE III SUBUNIT EPSILON"/>
    <property type="match status" value="1"/>
</dbReference>
<dbReference type="SMART" id="SM00479">
    <property type="entry name" value="EXOIII"/>
    <property type="match status" value="1"/>
</dbReference>
<evidence type="ECO:0000256" key="3">
    <source>
        <dbReference type="SAM" id="MobiDB-lite"/>
    </source>
</evidence>
<dbReference type="AlphaFoldDB" id="A0A7W6G992"/>
<comment type="caution">
    <text evidence="5">The sequence shown here is derived from an EMBL/GenBank/DDBJ whole genome shotgun (WGS) entry which is preliminary data.</text>
</comment>
<sequence>MAEQFDMFSGGASQASGQTARKVPLKRQPPVEVSEQGMVDCLLETGRYRILKKLEPRAVATTQRAGFPLHGVVLDTETTGLSHRKDEIIEIGVIAFSFDHDGNIGDVTGVYGGMQQPTVTIPSEITKLTGITDAMVAGQEIDLAALKALIEPADLIIAHNAGFDRPFCEAFSQIFAGKAWACSNAEIDWSARGFEGTKLGYLVGQAGYFHDGHRAVDDCFALLEVLGQNAGAGTAFSELYAASQHARIRIYAENSPFDMKDHLKARGYRWSDGSDGRPKSWWVEVDEGALEDELTFLRSDIYRWPDADPPIRRLTAFDRFRA</sequence>
<feature type="domain" description="Exonuclease" evidence="4">
    <location>
        <begin position="70"/>
        <end position="235"/>
    </location>
</feature>
<accession>A0A7W6G992</accession>
<dbReference type="GO" id="GO:0003676">
    <property type="term" value="F:nucleic acid binding"/>
    <property type="evidence" value="ECO:0007669"/>
    <property type="project" value="InterPro"/>
</dbReference>
<dbReference type="InterPro" id="IPR012337">
    <property type="entry name" value="RNaseH-like_sf"/>
</dbReference>
<evidence type="ECO:0000313" key="6">
    <source>
        <dbReference type="Proteomes" id="UP000582090"/>
    </source>
</evidence>
<evidence type="ECO:0000259" key="4">
    <source>
        <dbReference type="SMART" id="SM00479"/>
    </source>
</evidence>
<dbReference type="GO" id="GO:0005829">
    <property type="term" value="C:cytosol"/>
    <property type="evidence" value="ECO:0007669"/>
    <property type="project" value="TreeGrafter"/>
</dbReference>